<dbReference type="KEGG" id="parq:DSM112329_03308"/>
<dbReference type="GO" id="GO:0046872">
    <property type="term" value="F:metal ion binding"/>
    <property type="evidence" value="ECO:0007669"/>
    <property type="project" value="UniProtKB-KW"/>
</dbReference>
<gene>
    <name evidence="6" type="ORF">DSM112329_03308</name>
</gene>
<feature type="domain" description="CENP-V/GFA" evidence="5">
    <location>
        <begin position="20"/>
        <end position="141"/>
    </location>
</feature>
<proteinExistence type="inferred from homology"/>
<accession>A0AAU7AYP2</accession>
<dbReference type="InterPro" id="IPR011057">
    <property type="entry name" value="Mss4-like_sf"/>
</dbReference>
<evidence type="ECO:0000313" key="6">
    <source>
        <dbReference type="EMBL" id="XAY06437.1"/>
    </source>
</evidence>
<sequence length="172" mass="18633">MARARFLSMDRGTPTTRTPFTGACLCGAVRYSVSAPPLPLSTTVCNCKDCQRSSGSAFSVVVPVRTAALTVEGDALATFNTTGTDSDEVRDRKFCSTCGSQVLSVLAEAPEITWLKAGTLDDTSWVTPTMQVWGESAQPWTKKLIRRPRIKRGPPTAALRLSRPLLKALDRK</sequence>
<reference evidence="6" key="1">
    <citation type="submission" date="2022-12" db="EMBL/GenBank/DDBJ databases">
        <title>Paraconexibacter alkalitolerans sp. nov. and Baekduia alba sp. nov., isolated from soil and emended description of the genera Paraconexibacter (Chun et al., 2020) and Baekduia (An et al., 2020).</title>
        <authorList>
            <person name="Vieira S."/>
            <person name="Huber K.J."/>
            <person name="Geppert A."/>
            <person name="Wolf J."/>
            <person name="Neumann-Schaal M."/>
            <person name="Muesken M."/>
            <person name="Overmann J."/>
        </authorList>
    </citation>
    <scope>NUCLEOTIDE SEQUENCE</scope>
    <source>
        <strain evidence="6">AEG42_29</strain>
    </source>
</reference>
<dbReference type="Pfam" id="PF04828">
    <property type="entry name" value="GFA"/>
    <property type="match status" value="1"/>
</dbReference>
<dbReference type="PROSITE" id="PS51891">
    <property type="entry name" value="CENP_V_GFA"/>
    <property type="match status" value="1"/>
</dbReference>
<evidence type="ECO:0000256" key="3">
    <source>
        <dbReference type="ARBA" id="ARBA00022833"/>
    </source>
</evidence>
<dbReference type="PANTHER" id="PTHR33337">
    <property type="entry name" value="GFA DOMAIN-CONTAINING PROTEIN"/>
    <property type="match status" value="1"/>
</dbReference>
<evidence type="ECO:0000256" key="1">
    <source>
        <dbReference type="ARBA" id="ARBA00005495"/>
    </source>
</evidence>
<dbReference type="AlphaFoldDB" id="A0AAU7AYP2"/>
<name>A0AAU7AYP2_9ACTN</name>
<evidence type="ECO:0000259" key="5">
    <source>
        <dbReference type="PROSITE" id="PS51891"/>
    </source>
</evidence>
<protein>
    <recommendedName>
        <fullName evidence="5">CENP-V/GFA domain-containing protein</fullName>
    </recommendedName>
</protein>
<keyword evidence="2" id="KW-0479">Metal-binding</keyword>
<dbReference type="GO" id="GO:0016846">
    <property type="term" value="F:carbon-sulfur lyase activity"/>
    <property type="evidence" value="ECO:0007669"/>
    <property type="project" value="InterPro"/>
</dbReference>
<evidence type="ECO:0000256" key="4">
    <source>
        <dbReference type="ARBA" id="ARBA00023239"/>
    </source>
</evidence>
<dbReference type="InterPro" id="IPR006913">
    <property type="entry name" value="CENP-V/GFA"/>
</dbReference>
<comment type="similarity">
    <text evidence="1">Belongs to the Gfa family.</text>
</comment>
<dbReference type="Gene3D" id="3.90.1590.10">
    <property type="entry name" value="glutathione-dependent formaldehyde- activating enzyme (gfa)"/>
    <property type="match status" value="1"/>
</dbReference>
<organism evidence="6">
    <name type="scientific">Paraconexibacter sp. AEG42_29</name>
    <dbReference type="NCBI Taxonomy" id="2997339"/>
    <lineage>
        <taxon>Bacteria</taxon>
        <taxon>Bacillati</taxon>
        <taxon>Actinomycetota</taxon>
        <taxon>Thermoleophilia</taxon>
        <taxon>Solirubrobacterales</taxon>
        <taxon>Paraconexibacteraceae</taxon>
        <taxon>Paraconexibacter</taxon>
    </lineage>
</organism>
<dbReference type="PANTHER" id="PTHR33337:SF40">
    <property type="entry name" value="CENP-V_GFA DOMAIN-CONTAINING PROTEIN-RELATED"/>
    <property type="match status" value="1"/>
</dbReference>
<dbReference type="SUPFAM" id="SSF51316">
    <property type="entry name" value="Mss4-like"/>
    <property type="match status" value="1"/>
</dbReference>
<keyword evidence="3" id="KW-0862">Zinc</keyword>
<evidence type="ECO:0000256" key="2">
    <source>
        <dbReference type="ARBA" id="ARBA00022723"/>
    </source>
</evidence>
<dbReference type="EMBL" id="CP114014">
    <property type="protein sequence ID" value="XAY06437.1"/>
    <property type="molecule type" value="Genomic_DNA"/>
</dbReference>
<keyword evidence="4" id="KW-0456">Lyase</keyword>